<dbReference type="InterPro" id="IPR011989">
    <property type="entry name" value="ARM-like"/>
</dbReference>
<evidence type="ECO:0000256" key="1">
    <source>
        <dbReference type="SAM" id="Coils"/>
    </source>
</evidence>
<feature type="region of interest" description="Disordered" evidence="2">
    <location>
        <begin position="71"/>
        <end position="105"/>
    </location>
</feature>
<dbReference type="GO" id="GO:0055037">
    <property type="term" value="C:recycling endosome"/>
    <property type="evidence" value="ECO:0007669"/>
    <property type="project" value="TreeGrafter"/>
</dbReference>
<dbReference type="InterPro" id="IPR006594">
    <property type="entry name" value="LisH"/>
</dbReference>
<feature type="coiled-coil region" evidence="1">
    <location>
        <begin position="263"/>
        <end position="290"/>
    </location>
</feature>
<protein>
    <submittedName>
        <fullName evidence="3">Uncharacterized protein</fullName>
    </submittedName>
</protein>
<dbReference type="Gene3D" id="1.25.10.10">
    <property type="entry name" value="Leucine-rich Repeat Variant"/>
    <property type="match status" value="2"/>
</dbReference>
<dbReference type="PANTHER" id="PTHR32059">
    <property type="entry name" value="RAB11-BINDING PROTEIN RELCH"/>
    <property type="match status" value="1"/>
</dbReference>
<dbReference type="Proteomes" id="UP001231518">
    <property type="component" value="Chromosome 4"/>
</dbReference>
<feature type="compositionally biased region" description="Polar residues" evidence="2">
    <location>
        <begin position="71"/>
        <end position="87"/>
    </location>
</feature>
<evidence type="ECO:0000256" key="2">
    <source>
        <dbReference type="SAM" id="MobiDB-lite"/>
    </source>
</evidence>
<evidence type="ECO:0000313" key="4">
    <source>
        <dbReference type="Proteomes" id="UP001231518"/>
    </source>
</evidence>
<name>A0AAD8DP26_MYTSE</name>
<evidence type="ECO:0000313" key="3">
    <source>
        <dbReference type="EMBL" id="KAJ8713567.1"/>
    </source>
</evidence>
<dbReference type="AlphaFoldDB" id="A0AAD8DP26"/>
<accession>A0AAD8DP26</accession>
<comment type="caution">
    <text evidence="3">The sequence shown here is derived from an EMBL/GenBank/DDBJ whole genome shotgun (WGS) entry which is preliminary data.</text>
</comment>
<reference evidence="3" key="1">
    <citation type="submission" date="2023-03" db="EMBL/GenBank/DDBJ databases">
        <title>Chromosome-level genomes of two armyworms, Mythimna separata and Mythimna loreyi, provide insights into the biosynthesis and reception of sex pheromones.</title>
        <authorList>
            <person name="Zhao H."/>
        </authorList>
    </citation>
    <scope>NUCLEOTIDE SEQUENCE</scope>
    <source>
        <strain evidence="3">BeijingLab</strain>
        <tissue evidence="3">Pupa</tissue>
    </source>
</reference>
<organism evidence="3 4">
    <name type="scientific">Mythimna separata</name>
    <name type="common">Oriental armyworm</name>
    <name type="synonym">Pseudaletia separata</name>
    <dbReference type="NCBI Taxonomy" id="271217"/>
    <lineage>
        <taxon>Eukaryota</taxon>
        <taxon>Metazoa</taxon>
        <taxon>Ecdysozoa</taxon>
        <taxon>Arthropoda</taxon>
        <taxon>Hexapoda</taxon>
        <taxon>Insecta</taxon>
        <taxon>Pterygota</taxon>
        <taxon>Neoptera</taxon>
        <taxon>Endopterygota</taxon>
        <taxon>Lepidoptera</taxon>
        <taxon>Glossata</taxon>
        <taxon>Ditrysia</taxon>
        <taxon>Noctuoidea</taxon>
        <taxon>Noctuidae</taxon>
        <taxon>Noctuinae</taxon>
        <taxon>Hadenini</taxon>
        <taxon>Mythimna</taxon>
    </lineage>
</organism>
<dbReference type="GO" id="GO:0005802">
    <property type="term" value="C:trans-Golgi network"/>
    <property type="evidence" value="ECO:0007669"/>
    <property type="project" value="InterPro"/>
</dbReference>
<keyword evidence="1" id="KW-0175">Coiled coil</keyword>
<gene>
    <name evidence="3" type="ORF">PYW07_013937</name>
</gene>
<dbReference type="PROSITE" id="PS50896">
    <property type="entry name" value="LISH"/>
    <property type="match status" value="1"/>
</dbReference>
<proteinExistence type="predicted"/>
<dbReference type="GO" id="GO:0032367">
    <property type="term" value="P:intracellular cholesterol transport"/>
    <property type="evidence" value="ECO:0007669"/>
    <property type="project" value="InterPro"/>
</dbReference>
<keyword evidence="4" id="KW-1185">Reference proteome</keyword>
<sequence>MNPYKDIEESSFAASPHLAYEDIATKLLKDNYFLTALELHTELVESGKELPQLREFFSNPGNFEQHVSRASEFSSMHRTPSQATLDSLDTARYSEDGGGDRGGSGGDVAVLEFELRKARETINSLRANLTQFADGESTLDKSVKDLSNQRSLKPHEKRALNFLINEYLLLQDYKLTSITFSDENPDQEFEDWDDVGLNMPRPAGLVSLFRGNTASINPPKADASTEMDWSYIEVDCQTDLDEGNVCVSCQTSLDHETDWSHELLIQAEEIELLKQKIIALETEKLNFQKLYDAAIVSLNSLTSPASEGKGLDLHIPEDKLLSVQRVEQSLEAKPITCTASENHYGSGNSTHSATPEQFEMIDSEKNSAITRKGSNISSFEATGEGVAGDNSTRDSPLRRGSVTTLDETLSINDAGEWTRVHYEYNSIETNSKEMWIDSGIPNGLKVSILNWCCETLNLNEPLANDLLAELVSSDKPITLTGLLTLVADTLPRILPHTLVARRSEAAALVAAAAALLPGGDARRARALHALLTLVKKPDRADTRAICEATCLVVKWGGSGEVLSSIAELLASRSTERRVLASQVCMAIAPYVPIELCTSLLLSLVVLMCESNELEIRTLGLKSACLICPVAEHKYSQLESLMFNFLKDPVEKCVKDTVNIFVPVLARSALIAGKFSTDLCSRIMTNLTKASSDNEWKTVLLYLEVMRMLVLAKLAYVVNVQIVRDVTLSNCDIQSVNLQEVPLEETEYFMELQCYVTENVDAKILLLTASNIIKEKPEVRWAELSWFISTLKQILDVATNIKVLSHTLIYEVLISLVSSYVDNFGIPFTTHILKPIFNDVITELEQKMEKLHPVNVDTTILVGIYLVTILPALEDRIQHGEFLQKWIMYSSIRGLPVKIFSIPLKWVAEHREESLDFYLQHLREFAASSCESSSGSTIRMYIANLITELLNSTELSEKCIERQMLPAVMALLHDEDVSVREEAISSWGSVTRTCLIRGLDCEAQCWAPVEDMLGGNQALTVKESARTAEALALLVLPTVDNHAVSEKAVSLLCVVCRGTLSREILAALTPGLQLAVHHCRHHPALLPALRKLEEGVQTPALSQYKAAIEALIHNIAGPGTAAPLSPPPRAANLHTAQEVGRRVTQMFQHSKNNINLQNIFKKKT</sequence>
<dbReference type="EMBL" id="JARGEI010000020">
    <property type="protein sequence ID" value="KAJ8713567.1"/>
    <property type="molecule type" value="Genomic_DNA"/>
</dbReference>
<dbReference type="InterPro" id="IPR040362">
    <property type="entry name" value="RELCH"/>
</dbReference>
<dbReference type="SUPFAM" id="SSF48371">
    <property type="entry name" value="ARM repeat"/>
    <property type="match status" value="1"/>
</dbReference>
<feature type="region of interest" description="Disordered" evidence="2">
    <location>
        <begin position="379"/>
        <end position="401"/>
    </location>
</feature>
<dbReference type="PANTHER" id="PTHR32059:SF0">
    <property type="entry name" value="RAB11-BINDING PROTEIN RELCH"/>
    <property type="match status" value="1"/>
</dbReference>
<dbReference type="InterPro" id="IPR016024">
    <property type="entry name" value="ARM-type_fold"/>
</dbReference>